<organism evidence="1">
    <name type="scientific">Siphoviridae sp. ctwHj1</name>
    <dbReference type="NCBI Taxonomy" id="2825727"/>
    <lineage>
        <taxon>Viruses</taxon>
        <taxon>Duplodnaviria</taxon>
        <taxon>Heunggongvirae</taxon>
        <taxon>Uroviricota</taxon>
        <taxon>Caudoviricetes</taxon>
    </lineage>
</organism>
<accession>A0A8S5U654</accession>
<evidence type="ECO:0000313" key="1">
    <source>
        <dbReference type="EMBL" id="DAF89935.1"/>
    </source>
</evidence>
<name>A0A8S5U654_9CAUD</name>
<reference evidence="1" key="1">
    <citation type="journal article" date="2021" name="Proc. Natl. Acad. Sci. U.S.A.">
        <title>A Catalog of Tens of Thousands of Viruses from Human Metagenomes Reveals Hidden Associations with Chronic Diseases.</title>
        <authorList>
            <person name="Tisza M.J."/>
            <person name="Buck C.B."/>
        </authorList>
    </citation>
    <scope>NUCLEOTIDE SEQUENCE</scope>
    <source>
        <strain evidence="1">CtwHj1</strain>
    </source>
</reference>
<protein>
    <submittedName>
        <fullName evidence="1">Uncharacterized protein</fullName>
    </submittedName>
</protein>
<dbReference type="EMBL" id="BK016018">
    <property type="protein sequence ID" value="DAF89935.1"/>
    <property type="molecule type" value="Genomic_DNA"/>
</dbReference>
<sequence>MCIHSLLSYLFWEYNILSNSHERHISPITGLMHN</sequence>
<proteinExistence type="predicted"/>